<dbReference type="EMBL" id="MN738792">
    <property type="protein sequence ID" value="QHT37316.1"/>
    <property type="molecule type" value="Genomic_DNA"/>
</dbReference>
<evidence type="ECO:0000313" key="1">
    <source>
        <dbReference type="EMBL" id="QHT37316.1"/>
    </source>
</evidence>
<reference evidence="1" key="1">
    <citation type="journal article" date="2020" name="Nature">
        <title>Giant virus diversity and host interactions through global metagenomics.</title>
        <authorList>
            <person name="Schulz F."/>
            <person name="Roux S."/>
            <person name="Paez-Espino D."/>
            <person name="Jungbluth S."/>
            <person name="Walsh D.A."/>
            <person name="Denef V.J."/>
            <person name="McMahon K.D."/>
            <person name="Konstantinidis K.T."/>
            <person name="Eloe-Fadrosh E.A."/>
            <person name="Kyrpides N.C."/>
            <person name="Woyke T."/>
        </authorList>
    </citation>
    <scope>NUCLEOTIDE SEQUENCE</scope>
    <source>
        <strain evidence="1">GVMAG-S-ERX555967-131</strain>
    </source>
</reference>
<organism evidence="1">
    <name type="scientific">viral metagenome</name>
    <dbReference type="NCBI Taxonomy" id="1070528"/>
    <lineage>
        <taxon>unclassified sequences</taxon>
        <taxon>metagenomes</taxon>
        <taxon>organismal metagenomes</taxon>
    </lineage>
</organism>
<dbReference type="AlphaFoldDB" id="A0A6C0F690"/>
<protein>
    <submittedName>
        <fullName evidence="1">Uncharacterized protein</fullName>
    </submittedName>
</protein>
<name>A0A6C0F690_9ZZZZ</name>
<accession>A0A6C0F690</accession>
<proteinExistence type="predicted"/>
<sequence>MIVYSVHLLLVLFCIFAPFSRNMRYIKLHAMLIPFLFLHWLTNNDTCALTEIEKWITNTSDNEGTFIGSIVSPIFLISSNDIKVIALFFWIFSLSQVLHSYK</sequence>